<keyword evidence="4 7" id="KW-0472">Membrane</keyword>
<keyword evidence="9" id="KW-0966">Cell projection</keyword>
<dbReference type="GO" id="GO:0003774">
    <property type="term" value="F:cytoskeletal motor activity"/>
    <property type="evidence" value="ECO:0007669"/>
    <property type="project" value="InterPro"/>
</dbReference>
<evidence type="ECO:0000256" key="4">
    <source>
        <dbReference type="ARBA" id="ARBA00023136"/>
    </source>
</evidence>
<dbReference type="PANTHER" id="PTHR34933">
    <property type="entry name" value="FLAGELLAR L-RING PROTEIN"/>
    <property type="match status" value="1"/>
</dbReference>
<protein>
    <recommendedName>
        <fullName evidence="7">Flagellar L-ring protein</fullName>
    </recommendedName>
    <alternativeName>
        <fullName evidence="7">Basal body L-ring protein</fullName>
    </alternativeName>
</protein>
<dbReference type="Proteomes" id="UP001139486">
    <property type="component" value="Unassembled WGS sequence"/>
</dbReference>
<dbReference type="PANTHER" id="PTHR34933:SF1">
    <property type="entry name" value="FLAGELLAR L-RING PROTEIN"/>
    <property type="match status" value="1"/>
</dbReference>
<organism evidence="9 10">
    <name type="scientific">Sphingomonas liriopis</name>
    <dbReference type="NCBI Taxonomy" id="2949094"/>
    <lineage>
        <taxon>Bacteria</taxon>
        <taxon>Pseudomonadati</taxon>
        <taxon>Pseudomonadota</taxon>
        <taxon>Alphaproteobacteria</taxon>
        <taxon>Sphingomonadales</taxon>
        <taxon>Sphingomonadaceae</taxon>
        <taxon>Sphingomonas</taxon>
    </lineage>
</organism>
<keyword evidence="9" id="KW-0969">Cilium</keyword>
<gene>
    <name evidence="7" type="primary">flgH</name>
    <name evidence="9" type="ORF">M9979_16560</name>
</gene>
<feature type="compositionally biased region" description="Low complexity" evidence="8">
    <location>
        <begin position="109"/>
        <end position="121"/>
    </location>
</feature>
<reference evidence="9" key="1">
    <citation type="submission" date="2022-05" db="EMBL/GenBank/DDBJ databases">
        <title>Sphingomonas sp. strain RP10 Genome sequencing and assembly.</title>
        <authorList>
            <person name="Kim I."/>
        </authorList>
    </citation>
    <scope>NUCLEOTIDE SEQUENCE</scope>
    <source>
        <strain evidence="9">RP10</strain>
    </source>
</reference>
<evidence type="ECO:0000313" key="9">
    <source>
        <dbReference type="EMBL" id="MCP3736481.1"/>
    </source>
</evidence>
<proteinExistence type="inferred from homology"/>
<feature type="region of interest" description="Disordered" evidence="8">
    <location>
        <begin position="109"/>
        <end position="129"/>
    </location>
</feature>
<sequence length="245" mass="25431">MASAPNPFRPGAFVAGHWAEIALAAASGLLVLAALTPAPADASIFGKKKPAEDFTVVRAPVAPAPAPANGSIFQANDGYAALYEGWRARRVGDPLTIVLVERTAASKSSSSKLDSKGQGSLTPPTTGPLALFNTTDATISGARGFNGTGQADQANSLSGEVSVTVAEVYPNGTMLVQGQKRVTLNRGDEFVRIKGLVRTADISADNRVLSTRVADAQIAYTGKGDVARAGRQGWLSRFFSVISPF</sequence>
<evidence type="ECO:0000256" key="6">
    <source>
        <dbReference type="ARBA" id="ARBA00023237"/>
    </source>
</evidence>
<dbReference type="Pfam" id="PF02107">
    <property type="entry name" value="FlgH"/>
    <property type="match status" value="1"/>
</dbReference>
<dbReference type="GO" id="GO:0009427">
    <property type="term" value="C:bacterial-type flagellum basal body, distal rod, L ring"/>
    <property type="evidence" value="ECO:0007669"/>
    <property type="project" value="InterPro"/>
</dbReference>
<evidence type="ECO:0000256" key="3">
    <source>
        <dbReference type="ARBA" id="ARBA00022729"/>
    </source>
</evidence>
<dbReference type="HAMAP" id="MF_00415">
    <property type="entry name" value="FlgH"/>
    <property type="match status" value="1"/>
</dbReference>
<dbReference type="GO" id="GO:0071973">
    <property type="term" value="P:bacterial-type flagellum-dependent cell motility"/>
    <property type="evidence" value="ECO:0007669"/>
    <property type="project" value="InterPro"/>
</dbReference>
<dbReference type="AlphaFoldDB" id="A0A9X2KS89"/>
<dbReference type="PRINTS" id="PR01008">
    <property type="entry name" value="FLGLRINGFLGH"/>
</dbReference>
<evidence type="ECO:0000256" key="5">
    <source>
        <dbReference type="ARBA" id="ARBA00023143"/>
    </source>
</evidence>
<dbReference type="GO" id="GO:0009279">
    <property type="term" value="C:cell outer membrane"/>
    <property type="evidence" value="ECO:0007669"/>
    <property type="project" value="UniProtKB-SubCell"/>
</dbReference>
<keyword evidence="3" id="KW-0732">Signal</keyword>
<keyword evidence="10" id="KW-1185">Reference proteome</keyword>
<keyword evidence="9" id="KW-0282">Flagellum</keyword>
<comment type="subunit">
    <text evidence="7">The basal body constitutes a major portion of the flagellar organelle and consists of four rings (L,P,S, and M) mounted on a central rod.</text>
</comment>
<dbReference type="InterPro" id="IPR000527">
    <property type="entry name" value="Flag_Lring"/>
</dbReference>
<comment type="function">
    <text evidence="1 7">Assembles around the rod to form the L-ring and probably protects the motor/basal body from shearing forces during rotation.</text>
</comment>
<dbReference type="RefSeq" id="WP_254290470.1">
    <property type="nucleotide sequence ID" value="NZ_JAMLDY010000028.1"/>
</dbReference>
<evidence type="ECO:0000256" key="1">
    <source>
        <dbReference type="ARBA" id="ARBA00002591"/>
    </source>
</evidence>
<evidence type="ECO:0000313" key="10">
    <source>
        <dbReference type="Proteomes" id="UP001139486"/>
    </source>
</evidence>
<keyword evidence="5 7" id="KW-0975">Bacterial flagellum</keyword>
<comment type="similarity">
    <text evidence="2 7">Belongs to the FlgH family.</text>
</comment>
<accession>A0A9X2KS89</accession>
<comment type="caution">
    <text evidence="9">The sequence shown here is derived from an EMBL/GenBank/DDBJ whole genome shotgun (WGS) entry which is preliminary data.</text>
</comment>
<dbReference type="EMBL" id="JAMLDY010000028">
    <property type="protein sequence ID" value="MCP3736481.1"/>
    <property type="molecule type" value="Genomic_DNA"/>
</dbReference>
<name>A0A9X2KS89_9SPHN</name>
<evidence type="ECO:0000256" key="7">
    <source>
        <dbReference type="HAMAP-Rule" id="MF_00415"/>
    </source>
</evidence>
<evidence type="ECO:0000256" key="2">
    <source>
        <dbReference type="ARBA" id="ARBA00006929"/>
    </source>
</evidence>
<keyword evidence="6 7" id="KW-0998">Cell outer membrane</keyword>
<comment type="subcellular location">
    <subcellularLocation>
        <location evidence="7">Cell outer membrane</location>
    </subcellularLocation>
    <subcellularLocation>
        <location evidence="7">Bacterial flagellum basal body</location>
    </subcellularLocation>
</comment>
<evidence type="ECO:0000256" key="8">
    <source>
        <dbReference type="SAM" id="MobiDB-lite"/>
    </source>
</evidence>